<feature type="compositionally biased region" description="Low complexity" evidence="1">
    <location>
        <begin position="207"/>
        <end position="217"/>
    </location>
</feature>
<evidence type="ECO:0000256" key="1">
    <source>
        <dbReference type="SAM" id="MobiDB-lite"/>
    </source>
</evidence>
<feature type="region of interest" description="Disordered" evidence="1">
    <location>
        <begin position="25"/>
        <end position="63"/>
    </location>
</feature>
<keyword evidence="3" id="KW-1185">Reference proteome</keyword>
<dbReference type="AlphaFoldDB" id="A0A1H2C438"/>
<proteinExistence type="predicted"/>
<dbReference type="Proteomes" id="UP000198688">
    <property type="component" value="Chromosome I"/>
</dbReference>
<feature type="region of interest" description="Disordered" evidence="1">
    <location>
        <begin position="197"/>
        <end position="258"/>
    </location>
</feature>
<accession>A0A1H2C438</accession>
<gene>
    <name evidence="2" type="ORF">SAMN04489716_5177</name>
</gene>
<sequence>MPSLRKQPPETVTSRFAVIRFANGRSPNNRNARRAGDRSRNACRASGLGRNARRADGGGLTRPTGWRFRGDVFACRGSGEARVGGALIRPGVGFRPRVGFCPCVGRLRRNGAVIRTGGFSGGGVRSESARVDGPGAVLGESARFRPGPAQTERPGRILRMRGGTGPFTRGRPMSQPARVERPGGVLLFLTPALLLRPLRKPGPCPGPRSRGSPGVPDRGCDPGLDPRVQPSGRGTRDHPSRGLRVQTRHTGHRCDARV</sequence>
<feature type="region of interest" description="Disordered" evidence="1">
    <location>
        <begin position="136"/>
        <end position="178"/>
    </location>
</feature>
<evidence type="ECO:0000313" key="3">
    <source>
        <dbReference type="Proteomes" id="UP000198688"/>
    </source>
</evidence>
<dbReference type="EMBL" id="LT629758">
    <property type="protein sequence ID" value="SDT64776.1"/>
    <property type="molecule type" value="Genomic_DNA"/>
</dbReference>
<name>A0A1H2C438_9ACTN</name>
<evidence type="ECO:0000313" key="2">
    <source>
        <dbReference type="EMBL" id="SDT64776.1"/>
    </source>
</evidence>
<organism evidence="2 3">
    <name type="scientific">Actinoplanes derwentensis</name>
    <dbReference type="NCBI Taxonomy" id="113562"/>
    <lineage>
        <taxon>Bacteria</taxon>
        <taxon>Bacillati</taxon>
        <taxon>Actinomycetota</taxon>
        <taxon>Actinomycetes</taxon>
        <taxon>Micromonosporales</taxon>
        <taxon>Micromonosporaceae</taxon>
        <taxon>Actinoplanes</taxon>
    </lineage>
</organism>
<protein>
    <submittedName>
        <fullName evidence="2">Uncharacterized protein</fullName>
    </submittedName>
</protein>
<reference evidence="2 3" key="1">
    <citation type="submission" date="2016-10" db="EMBL/GenBank/DDBJ databases">
        <authorList>
            <person name="de Groot N.N."/>
        </authorList>
    </citation>
    <scope>NUCLEOTIDE SEQUENCE [LARGE SCALE GENOMIC DNA]</scope>
    <source>
        <strain evidence="2 3">DSM 43941</strain>
    </source>
</reference>